<keyword evidence="5 7" id="KW-0175">Coiled coil</keyword>
<organism evidence="9">
    <name type="scientific">candidate division WOR-3 bacterium</name>
    <dbReference type="NCBI Taxonomy" id="2052148"/>
    <lineage>
        <taxon>Bacteria</taxon>
        <taxon>Bacteria division WOR-3</taxon>
    </lineage>
</organism>
<feature type="compositionally biased region" description="Basic and acidic residues" evidence="8">
    <location>
        <begin position="165"/>
        <end position="181"/>
    </location>
</feature>
<dbReference type="Gene3D" id="6.10.250.660">
    <property type="match status" value="1"/>
</dbReference>
<reference evidence="9" key="1">
    <citation type="journal article" date="2020" name="mSystems">
        <title>Genome- and Community-Level Interaction Insights into Carbon Utilization and Element Cycling Functions of Hydrothermarchaeota in Hydrothermal Sediment.</title>
        <authorList>
            <person name="Zhou Z."/>
            <person name="Liu Y."/>
            <person name="Xu W."/>
            <person name="Pan J."/>
            <person name="Luo Z.H."/>
            <person name="Li M."/>
        </authorList>
    </citation>
    <scope>NUCLEOTIDE SEQUENCE [LARGE SCALE GENOMIC DNA]</scope>
    <source>
        <strain evidence="9">HyVt-102</strain>
    </source>
</reference>
<proteinExistence type="inferred from homology"/>
<comment type="subcellular location">
    <subcellularLocation>
        <location evidence="1">Cytoplasm</location>
    </subcellularLocation>
</comment>
<dbReference type="InterPro" id="IPR019933">
    <property type="entry name" value="DivIVA_domain"/>
</dbReference>
<accession>A0A7C0VA65</accession>
<dbReference type="GO" id="GO:0051301">
    <property type="term" value="P:cell division"/>
    <property type="evidence" value="ECO:0007669"/>
    <property type="project" value="UniProtKB-KW"/>
</dbReference>
<evidence type="ECO:0000256" key="2">
    <source>
        <dbReference type="ARBA" id="ARBA00009008"/>
    </source>
</evidence>
<keyword evidence="4" id="KW-0132">Cell division</keyword>
<dbReference type="Proteomes" id="UP000885847">
    <property type="component" value="Unassembled WGS sequence"/>
</dbReference>
<feature type="coiled-coil region" evidence="7">
    <location>
        <begin position="29"/>
        <end position="124"/>
    </location>
</feature>
<evidence type="ECO:0000256" key="6">
    <source>
        <dbReference type="ARBA" id="ARBA00023306"/>
    </source>
</evidence>
<gene>
    <name evidence="9" type="ORF">ENF18_03175</name>
</gene>
<evidence type="ECO:0000313" key="9">
    <source>
        <dbReference type="EMBL" id="HDI82776.1"/>
    </source>
</evidence>
<dbReference type="EMBL" id="DQWE01000150">
    <property type="protein sequence ID" value="HDI82776.1"/>
    <property type="molecule type" value="Genomic_DNA"/>
</dbReference>
<comment type="caution">
    <text evidence="9">The sequence shown here is derived from an EMBL/GenBank/DDBJ whole genome shotgun (WGS) entry which is preliminary data.</text>
</comment>
<dbReference type="Pfam" id="PF05103">
    <property type="entry name" value="DivIVA"/>
    <property type="match status" value="1"/>
</dbReference>
<evidence type="ECO:0000256" key="8">
    <source>
        <dbReference type="SAM" id="MobiDB-lite"/>
    </source>
</evidence>
<evidence type="ECO:0000256" key="1">
    <source>
        <dbReference type="ARBA" id="ARBA00004496"/>
    </source>
</evidence>
<protein>
    <submittedName>
        <fullName evidence="9">DivIVA domain-containing protein</fullName>
    </submittedName>
</protein>
<dbReference type="GO" id="GO:0005737">
    <property type="term" value="C:cytoplasm"/>
    <property type="evidence" value="ECO:0007669"/>
    <property type="project" value="UniProtKB-SubCell"/>
</dbReference>
<keyword evidence="3" id="KW-0963">Cytoplasm</keyword>
<dbReference type="InterPro" id="IPR007793">
    <property type="entry name" value="DivIVA_fam"/>
</dbReference>
<dbReference type="PANTHER" id="PTHR35794">
    <property type="entry name" value="CELL DIVISION PROTEIN DIVIVA"/>
    <property type="match status" value="1"/>
</dbReference>
<name>A0A7C0VA65_UNCW3</name>
<sequence>MKVTPLDIRKQEFKTTFKGYDKHEVDIFLEMVAKEMEELIRENNTLIEQVRELDAKIEDYRRMEKTLQDTLMSAQKTTDELRRNAEKEAELIIKNAKMQADEIIQQAKQEVQSLMNQISALKTQRDGFIAQMRGVLQSQLRMLDEISTGKTVEPTTHTRQQRQKQTSEEGYRSIGDLFKER</sequence>
<evidence type="ECO:0000256" key="7">
    <source>
        <dbReference type="SAM" id="Coils"/>
    </source>
</evidence>
<comment type="similarity">
    <text evidence="2">Belongs to the DivIVA family.</text>
</comment>
<dbReference type="PANTHER" id="PTHR35794:SF2">
    <property type="entry name" value="CELL DIVISION PROTEIN DIVIVA"/>
    <property type="match status" value="1"/>
</dbReference>
<evidence type="ECO:0000256" key="3">
    <source>
        <dbReference type="ARBA" id="ARBA00022490"/>
    </source>
</evidence>
<feature type="region of interest" description="Disordered" evidence="8">
    <location>
        <begin position="147"/>
        <end position="181"/>
    </location>
</feature>
<evidence type="ECO:0000256" key="5">
    <source>
        <dbReference type="ARBA" id="ARBA00023054"/>
    </source>
</evidence>
<evidence type="ECO:0000256" key="4">
    <source>
        <dbReference type="ARBA" id="ARBA00022618"/>
    </source>
</evidence>
<dbReference type="AlphaFoldDB" id="A0A7C0VA65"/>
<keyword evidence="6" id="KW-0131">Cell cycle</keyword>
<dbReference type="NCBIfam" id="TIGR03544">
    <property type="entry name" value="DivI1A_domain"/>
    <property type="match status" value="1"/>
</dbReference>